<dbReference type="eggNOG" id="ENOG502QTNR">
    <property type="taxonomic scope" value="Eukaryota"/>
</dbReference>
<dbReference type="OMA" id="NIWNDLK"/>
<proteinExistence type="inferred from homology"/>
<dbReference type="STRING" id="88036.D8QQZ6"/>
<evidence type="ECO:0000256" key="3">
    <source>
        <dbReference type="ARBA" id="ARBA00023273"/>
    </source>
</evidence>
<keyword evidence="2" id="KW-0969">Cilium</keyword>
<keyword evidence="3" id="KW-0966">Cell projection</keyword>
<protein>
    <recommendedName>
        <fullName evidence="7">RIIa domain-containing protein</fullName>
    </recommendedName>
</protein>
<dbReference type="KEGG" id="smo:SELMODRAFT_402537"/>
<gene>
    <name evidence="5" type="ORF">SELMODRAFT_402537</name>
</gene>
<evidence type="ECO:0000313" key="6">
    <source>
        <dbReference type="Proteomes" id="UP000001514"/>
    </source>
</evidence>
<dbReference type="PANTHER" id="PTHR14952">
    <property type="entry name" value="ROPPORIN-1-LIKE PROTEIN"/>
    <property type="match status" value="1"/>
</dbReference>
<evidence type="ECO:0000256" key="2">
    <source>
        <dbReference type="ARBA" id="ARBA00022846"/>
    </source>
</evidence>
<dbReference type="Gene3D" id="1.20.890.10">
    <property type="entry name" value="cAMP-dependent protein kinase regulatory subunit, dimerization-anchoring domain"/>
    <property type="match status" value="1"/>
</dbReference>
<comment type="subcellular location">
    <subcellularLocation>
        <location evidence="1">Cell projection</location>
        <location evidence="1">Cilium</location>
        <location evidence="1">Flagellum</location>
    </subcellularLocation>
</comment>
<dbReference type="Gramene" id="EFJ37893">
    <property type="protein sequence ID" value="EFJ37893"/>
    <property type="gene ID" value="SELMODRAFT_402537"/>
</dbReference>
<dbReference type="CDD" id="cd22985">
    <property type="entry name" value="DD_CrRSP11-like"/>
    <property type="match status" value="1"/>
</dbReference>
<evidence type="ECO:0000313" key="5">
    <source>
        <dbReference type="EMBL" id="EFJ37893.1"/>
    </source>
</evidence>
<dbReference type="GO" id="GO:0031514">
    <property type="term" value="C:motile cilium"/>
    <property type="evidence" value="ECO:0007669"/>
    <property type="project" value="UniProtKB-SubCell"/>
</dbReference>
<dbReference type="Proteomes" id="UP000001514">
    <property type="component" value="Unassembled WGS sequence"/>
</dbReference>
<dbReference type="AlphaFoldDB" id="D8QQZ6"/>
<evidence type="ECO:0000256" key="4">
    <source>
        <dbReference type="ARBA" id="ARBA00035651"/>
    </source>
</evidence>
<dbReference type="HOGENOM" id="CLU_1279192_0_0_1"/>
<dbReference type="SUPFAM" id="SSF47391">
    <property type="entry name" value="Dimerization-anchoring domain of cAMP-dependent PK regulatory subunit"/>
    <property type="match status" value="1"/>
</dbReference>
<organism evidence="6">
    <name type="scientific">Selaginella moellendorffii</name>
    <name type="common">Spikemoss</name>
    <dbReference type="NCBI Taxonomy" id="88036"/>
    <lineage>
        <taxon>Eukaryota</taxon>
        <taxon>Viridiplantae</taxon>
        <taxon>Streptophyta</taxon>
        <taxon>Embryophyta</taxon>
        <taxon>Tracheophyta</taxon>
        <taxon>Lycopodiopsida</taxon>
        <taxon>Selaginellales</taxon>
        <taxon>Selaginellaceae</taxon>
        <taxon>Selaginella</taxon>
    </lineage>
</organism>
<evidence type="ECO:0000256" key="1">
    <source>
        <dbReference type="ARBA" id="ARBA00004230"/>
    </source>
</evidence>
<accession>D8QQZ6</accession>
<comment type="similarity">
    <text evidence="4">Belongs to the ropporin family.</text>
</comment>
<sequence length="197" mass="21953">MDLDYDPIYCVEQIQIPPALPDILKGFAKEAIRSQPPCLHEFACTYFQRLLATAKLDATAPPPTLAQLQAVWVDLKDTESMNPETLREICASHGIASAAFSKVFQLIEFPSDPVDPKEILVLLVTTTAKSWEWCSFCNTGSDSRMSFVAVIDALFKVFGHKTGGKMSVPLFFKILFFMAKRDRDISPQTVSDLTKSL</sequence>
<dbReference type="EMBL" id="GL377565">
    <property type="protein sequence ID" value="EFJ37893.1"/>
    <property type="molecule type" value="Genomic_DNA"/>
</dbReference>
<name>D8QQZ6_SELML</name>
<dbReference type="PANTHER" id="PTHR14952:SF9">
    <property type="entry name" value="EF-HAND DOMAIN-CONTAINING PROTEIN"/>
    <property type="match status" value="1"/>
</dbReference>
<keyword evidence="6" id="KW-1185">Reference proteome</keyword>
<keyword evidence="2" id="KW-0282">Flagellum</keyword>
<evidence type="ECO:0008006" key="7">
    <source>
        <dbReference type="Google" id="ProtNLM"/>
    </source>
</evidence>
<reference evidence="5 6" key="1">
    <citation type="journal article" date="2011" name="Science">
        <title>The Selaginella genome identifies genetic changes associated with the evolution of vascular plants.</title>
        <authorList>
            <person name="Banks J.A."/>
            <person name="Nishiyama T."/>
            <person name="Hasebe M."/>
            <person name="Bowman J.L."/>
            <person name="Gribskov M."/>
            <person name="dePamphilis C."/>
            <person name="Albert V.A."/>
            <person name="Aono N."/>
            <person name="Aoyama T."/>
            <person name="Ambrose B.A."/>
            <person name="Ashton N.W."/>
            <person name="Axtell M.J."/>
            <person name="Barker E."/>
            <person name="Barker M.S."/>
            <person name="Bennetzen J.L."/>
            <person name="Bonawitz N.D."/>
            <person name="Chapple C."/>
            <person name="Cheng C."/>
            <person name="Correa L.G."/>
            <person name="Dacre M."/>
            <person name="DeBarry J."/>
            <person name="Dreyer I."/>
            <person name="Elias M."/>
            <person name="Engstrom E.M."/>
            <person name="Estelle M."/>
            <person name="Feng L."/>
            <person name="Finet C."/>
            <person name="Floyd S.K."/>
            <person name="Frommer W.B."/>
            <person name="Fujita T."/>
            <person name="Gramzow L."/>
            <person name="Gutensohn M."/>
            <person name="Harholt J."/>
            <person name="Hattori M."/>
            <person name="Heyl A."/>
            <person name="Hirai T."/>
            <person name="Hiwatashi Y."/>
            <person name="Ishikawa M."/>
            <person name="Iwata M."/>
            <person name="Karol K.G."/>
            <person name="Koehler B."/>
            <person name="Kolukisaoglu U."/>
            <person name="Kubo M."/>
            <person name="Kurata T."/>
            <person name="Lalonde S."/>
            <person name="Li K."/>
            <person name="Li Y."/>
            <person name="Litt A."/>
            <person name="Lyons E."/>
            <person name="Manning G."/>
            <person name="Maruyama T."/>
            <person name="Michael T.P."/>
            <person name="Mikami K."/>
            <person name="Miyazaki S."/>
            <person name="Morinaga S."/>
            <person name="Murata T."/>
            <person name="Mueller-Roeber B."/>
            <person name="Nelson D.R."/>
            <person name="Obara M."/>
            <person name="Oguri Y."/>
            <person name="Olmstead R.G."/>
            <person name="Onodera N."/>
            <person name="Petersen B.L."/>
            <person name="Pils B."/>
            <person name="Prigge M."/>
            <person name="Rensing S.A."/>
            <person name="Riano-Pachon D.M."/>
            <person name="Roberts A.W."/>
            <person name="Sato Y."/>
            <person name="Scheller H.V."/>
            <person name="Schulz B."/>
            <person name="Schulz C."/>
            <person name="Shakirov E.V."/>
            <person name="Shibagaki N."/>
            <person name="Shinohara N."/>
            <person name="Shippen D.E."/>
            <person name="Soerensen I."/>
            <person name="Sotooka R."/>
            <person name="Sugimoto N."/>
            <person name="Sugita M."/>
            <person name="Sumikawa N."/>
            <person name="Tanurdzic M."/>
            <person name="Theissen G."/>
            <person name="Ulvskov P."/>
            <person name="Wakazuki S."/>
            <person name="Weng J.K."/>
            <person name="Willats W.W."/>
            <person name="Wipf D."/>
            <person name="Wolf P.G."/>
            <person name="Yang L."/>
            <person name="Zimmer A.D."/>
            <person name="Zhu Q."/>
            <person name="Mitros T."/>
            <person name="Hellsten U."/>
            <person name="Loque D."/>
            <person name="Otillar R."/>
            <person name="Salamov A."/>
            <person name="Schmutz J."/>
            <person name="Shapiro H."/>
            <person name="Lindquist E."/>
            <person name="Lucas S."/>
            <person name="Rokhsar D."/>
            <person name="Grigoriev I.V."/>
        </authorList>
    </citation>
    <scope>NUCLEOTIDE SEQUENCE [LARGE SCALE GENOMIC DNA]</scope>
</reference>
<dbReference type="InParanoid" id="D8QQZ6"/>